<evidence type="ECO:0000259" key="2">
    <source>
        <dbReference type="Pfam" id="PF01757"/>
    </source>
</evidence>
<evidence type="ECO:0000256" key="1">
    <source>
        <dbReference type="SAM" id="Phobius"/>
    </source>
</evidence>
<dbReference type="InterPro" id="IPR002656">
    <property type="entry name" value="Acyl_transf_3_dom"/>
</dbReference>
<gene>
    <name evidence="3" type="ORF">OIK44_08430</name>
</gene>
<proteinExistence type="predicted"/>
<sequence>MTNRINYLDGHRGLAILLVIGYHVFSRWSELVPYGAQFANIPLFKAGWVGVQLFFLISGFVILMTLEKCQGARDFLYRRWLRLFPAMLICALLIYLTAGFFHERPAGMPPASSLLPSLTFIEPQWWESLLGSSPGYLEGSFWSLYVEVKFYVFSALVFYAFGREKLIYAIFGAYGLAIGVAMANAHIEHAYLAALHAGLTQLSFIHFGWFAAGAGFYLFHKSGARRWFWLSLAAALLSAGLAAEPSLKHAMAAMAIAVLFAVSVASKKIQSALNNRLLVTMGAISYPLYLLHENMLISMVIKLGKMGWSIPPILLPALPLLLLCVAAYVIATFGERAVRAAIELGRRNLLPLPAR</sequence>
<dbReference type="Pfam" id="PF01757">
    <property type="entry name" value="Acyl_transf_3"/>
    <property type="match status" value="1"/>
</dbReference>
<feature type="transmembrane region" description="Helical" evidence="1">
    <location>
        <begin position="313"/>
        <end position="331"/>
    </location>
</feature>
<accession>A0ABT5JXZ6</accession>
<keyword evidence="1" id="KW-0812">Transmembrane</keyword>
<keyword evidence="3" id="KW-0012">Acyltransferase</keyword>
<keyword evidence="3" id="KW-0808">Transferase</keyword>
<feature type="domain" description="Acyltransferase 3" evidence="2">
    <location>
        <begin position="5"/>
        <end position="331"/>
    </location>
</feature>
<protein>
    <submittedName>
        <fullName evidence="3">Acyltransferase</fullName>
    </submittedName>
</protein>
<feature type="transmembrane region" description="Helical" evidence="1">
    <location>
        <begin position="226"/>
        <end position="243"/>
    </location>
</feature>
<dbReference type="EMBL" id="JAQQXR010000002">
    <property type="protein sequence ID" value="MDC8757610.1"/>
    <property type="molecule type" value="Genomic_DNA"/>
</dbReference>
<dbReference type="Proteomes" id="UP001221208">
    <property type="component" value="Unassembled WGS sequence"/>
</dbReference>
<feature type="transmembrane region" description="Helical" evidence="1">
    <location>
        <begin position="277"/>
        <end position="301"/>
    </location>
</feature>
<dbReference type="PANTHER" id="PTHR23028:SF131">
    <property type="entry name" value="BLR2367 PROTEIN"/>
    <property type="match status" value="1"/>
</dbReference>
<feature type="transmembrane region" description="Helical" evidence="1">
    <location>
        <begin position="12"/>
        <end position="29"/>
    </location>
</feature>
<organism evidence="3 4">
    <name type="scientific">Janthinobacterium fluminis</name>
    <dbReference type="NCBI Taxonomy" id="2987524"/>
    <lineage>
        <taxon>Bacteria</taxon>
        <taxon>Pseudomonadati</taxon>
        <taxon>Pseudomonadota</taxon>
        <taxon>Betaproteobacteria</taxon>
        <taxon>Burkholderiales</taxon>
        <taxon>Oxalobacteraceae</taxon>
        <taxon>Janthinobacterium</taxon>
    </lineage>
</organism>
<feature type="transmembrane region" description="Helical" evidence="1">
    <location>
        <begin position="249"/>
        <end position="265"/>
    </location>
</feature>
<dbReference type="PANTHER" id="PTHR23028">
    <property type="entry name" value="ACETYLTRANSFERASE"/>
    <property type="match status" value="1"/>
</dbReference>
<evidence type="ECO:0000313" key="4">
    <source>
        <dbReference type="Proteomes" id="UP001221208"/>
    </source>
</evidence>
<feature type="transmembrane region" description="Helical" evidence="1">
    <location>
        <begin position="199"/>
        <end position="219"/>
    </location>
</feature>
<dbReference type="GO" id="GO:0016746">
    <property type="term" value="F:acyltransferase activity"/>
    <property type="evidence" value="ECO:0007669"/>
    <property type="project" value="UniProtKB-KW"/>
</dbReference>
<feature type="transmembrane region" description="Helical" evidence="1">
    <location>
        <begin position="41"/>
        <end position="63"/>
    </location>
</feature>
<keyword evidence="1" id="KW-0472">Membrane</keyword>
<dbReference type="InterPro" id="IPR050879">
    <property type="entry name" value="Acyltransferase_3"/>
</dbReference>
<name>A0ABT5JXZ6_9BURK</name>
<keyword evidence="4" id="KW-1185">Reference proteome</keyword>
<dbReference type="RefSeq" id="WP_273670280.1">
    <property type="nucleotide sequence ID" value="NZ_JAQQXR010000002.1"/>
</dbReference>
<evidence type="ECO:0000313" key="3">
    <source>
        <dbReference type="EMBL" id="MDC8757610.1"/>
    </source>
</evidence>
<feature type="transmembrane region" description="Helical" evidence="1">
    <location>
        <begin position="166"/>
        <end position="187"/>
    </location>
</feature>
<feature type="transmembrane region" description="Helical" evidence="1">
    <location>
        <begin position="83"/>
        <end position="101"/>
    </location>
</feature>
<keyword evidence="1" id="KW-1133">Transmembrane helix</keyword>
<feature type="transmembrane region" description="Helical" evidence="1">
    <location>
        <begin position="142"/>
        <end position="161"/>
    </location>
</feature>
<reference evidence="3 4" key="1">
    <citation type="submission" date="2022-10" db="EMBL/GenBank/DDBJ databases">
        <title>Janthinobacterium sp. hw3 Genome sequencing.</title>
        <authorList>
            <person name="Park S."/>
        </authorList>
    </citation>
    <scope>NUCLEOTIDE SEQUENCE [LARGE SCALE GENOMIC DNA]</scope>
    <source>
        <strain evidence="4">hw3</strain>
    </source>
</reference>
<comment type="caution">
    <text evidence="3">The sequence shown here is derived from an EMBL/GenBank/DDBJ whole genome shotgun (WGS) entry which is preliminary data.</text>
</comment>